<dbReference type="HOGENOM" id="CLU_061316_1_0_1"/>
<dbReference type="OrthoDB" id="1363at2759"/>
<gene>
    <name evidence="6" type="ORF">PGTG_14350</name>
</gene>
<proteinExistence type="inferred from homology"/>
<dbReference type="GO" id="GO:0009970">
    <property type="term" value="P:cellular response to sulfate starvation"/>
    <property type="evidence" value="ECO:0000318"/>
    <property type="project" value="GO_Central"/>
</dbReference>
<comment type="similarity">
    <text evidence="2">Belongs to the bacterial solute-binding protein SsuA/TauA family.</text>
</comment>
<dbReference type="PANTHER" id="PTHR30024">
    <property type="entry name" value="ALIPHATIC SULFONATES-BINDING PROTEIN-RELATED"/>
    <property type="match status" value="1"/>
</dbReference>
<accession>E3KV43</accession>
<organism evidence="6 7">
    <name type="scientific">Puccinia graminis f. sp. tritici (strain CRL 75-36-700-3 / race SCCL)</name>
    <name type="common">Black stem rust fungus</name>
    <dbReference type="NCBI Taxonomy" id="418459"/>
    <lineage>
        <taxon>Eukaryota</taxon>
        <taxon>Fungi</taxon>
        <taxon>Dikarya</taxon>
        <taxon>Basidiomycota</taxon>
        <taxon>Pucciniomycotina</taxon>
        <taxon>Pucciniomycetes</taxon>
        <taxon>Pucciniales</taxon>
        <taxon>Pucciniaceae</taxon>
        <taxon>Puccinia</taxon>
    </lineage>
</organism>
<dbReference type="InParanoid" id="E3KV43"/>
<dbReference type="GeneID" id="10535657"/>
<dbReference type="Proteomes" id="UP000008783">
    <property type="component" value="Unassembled WGS sequence"/>
</dbReference>
<evidence type="ECO:0000313" key="6">
    <source>
        <dbReference type="EMBL" id="EFP88266.2"/>
    </source>
</evidence>
<evidence type="ECO:0000313" key="7">
    <source>
        <dbReference type="Proteomes" id="UP000008783"/>
    </source>
</evidence>
<dbReference type="eggNOG" id="ENOG502QRHZ">
    <property type="taxonomic scope" value="Eukaryota"/>
</dbReference>
<keyword evidence="7" id="KW-1185">Reference proteome</keyword>
<name>E3KV43_PUCGT</name>
<reference evidence="7" key="2">
    <citation type="journal article" date="2011" name="Proc. Natl. Acad. Sci. U.S.A.">
        <title>Obligate biotrophy features unraveled by the genomic analysis of rust fungi.</title>
        <authorList>
            <person name="Duplessis S."/>
            <person name="Cuomo C.A."/>
            <person name="Lin Y.-C."/>
            <person name="Aerts A."/>
            <person name="Tisserant E."/>
            <person name="Veneault-Fourrey C."/>
            <person name="Joly D.L."/>
            <person name="Hacquard S."/>
            <person name="Amselem J."/>
            <person name="Cantarel B.L."/>
            <person name="Chiu R."/>
            <person name="Coutinho P.M."/>
            <person name="Feau N."/>
            <person name="Field M."/>
            <person name="Frey P."/>
            <person name="Gelhaye E."/>
            <person name="Goldberg J."/>
            <person name="Grabherr M.G."/>
            <person name="Kodira C.D."/>
            <person name="Kohler A."/>
            <person name="Kuees U."/>
            <person name="Lindquist E.A."/>
            <person name="Lucas S.M."/>
            <person name="Mago R."/>
            <person name="Mauceli E."/>
            <person name="Morin E."/>
            <person name="Murat C."/>
            <person name="Pangilinan J.L."/>
            <person name="Park R."/>
            <person name="Pearson M."/>
            <person name="Quesneville H."/>
            <person name="Rouhier N."/>
            <person name="Sakthikumar S."/>
            <person name="Salamov A.A."/>
            <person name="Schmutz J."/>
            <person name="Selles B."/>
            <person name="Shapiro H."/>
            <person name="Tanguay P."/>
            <person name="Tuskan G.A."/>
            <person name="Henrissat B."/>
            <person name="Van de Peer Y."/>
            <person name="Rouze P."/>
            <person name="Ellis J.G."/>
            <person name="Dodds P.N."/>
            <person name="Schein J.E."/>
            <person name="Zhong S."/>
            <person name="Hamelin R.C."/>
            <person name="Grigoriev I.V."/>
            <person name="Szabo L.J."/>
            <person name="Martin F."/>
        </authorList>
    </citation>
    <scope>NUCLEOTIDE SEQUENCE [LARGE SCALE GENOMIC DNA]</scope>
    <source>
        <strain evidence="7">CRL 75-36-700-3 / race SCCL</strain>
    </source>
</reference>
<evidence type="ECO:0000256" key="1">
    <source>
        <dbReference type="ARBA" id="ARBA00004418"/>
    </source>
</evidence>
<sequence>MHHHSNFLPTHSKVLLLLLLLFITLHTPNTAMAATKKLLVGYVPEHFSAPLLQLLEHDKELAEWVELVPNPSGTGQMISALKERSIHLAVALTESLIAGIILGKGDYKLIGTYVTSPLNWAVITGANTKYKSIADLKGQKMGISRPGSGSQVMASVMALQQGWANSPDSALEFVVKDSFKNLRDSVNDGSTAAFMWEWFTTKPYQDSGEVKFIGSQPTPWESWMIAASPESVDPELLAPEKLRLFLSKLDESIHRFGAELGIRSPEDVKYIQDTFHQKEEDVKEWMKGVSYPKKTHEISQKTLQETVKDLGLAGVILDASKVVIPDQLVNTDVAKVIQT</sequence>
<dbReference type="InterPro" id="IPR054364">
    <property type="entry name" value="Ca3427-like_PBP2"/>
</dbReference>
<dbReference type="CDD" id="cd13637">
    <property type="entry name" value="PBP2_Ca3427_like"/>
    <property type="match status" value="1"/>
</dbReference>
<dbReference type="RefSeq" id="XP_003332685.2">
    <property type="nucleotide sequence ID" value="XM_003332637.2"/>
</dbReference>
<evidence type="ECO:0000256" key="3">
    <source>
        <dbReference type="ARBA" id="ARBA00022729"/>
    </source>
</evidence>
<dbReference type="PANTHER" id="PTHR30024:SF47">
    <property type="entry name" value="TAURINE-BINDING PERIPLASMIC PROTEIN"/>
    <property type="match status" value="1"/>
</dbReference>
<dbReference type="VEuPathDB" id="FungiDB:PGTG_14350"/>
<evidence type="ECO:0000256" key="4">
    <source>
        <dbReference type="SAM" id="SignalP"/>
    </source>
</evidence>
<protein>
    <recommendedName>
        <fullName evidence="5">Ca3427-like PBP 2 domain-containing protein</fullName>
    </recommendedName>
</protein>
<feature type="signal peptide" evidence="4">
    <location>
        <begin position="1"/>
        <end position="33"/>
    </location>
</feature>
<reference key="1">
    <citation type="submission" date="2007-01" db="EMBL/GenBank/DDBJ databases">
        <title>The Genome Sequence of Puccinia graminis f. sp. tritici Strain CRL 75-36-700-3.</title>
        <authorList>
            <consortium name="The Broad Institute Genome Sequencing Platform"/>
            <person name="Birren B."/>
            <person name="Lander E."/>
            <person name="Galagan J."/>
            <person name="Nusbaum C."/>
            <person name="Devon K."/>
            <person name="Cuomo C."/>
            <person name="Jaffe D."/>
            <person name="Butler J."/>
            <person name="Alvarez P."/>
            <person name="Gnerre S."/>
            <person name="Grabherr M."/>
            <person name="Mauceli E."/>
            <person name="Brockman W."/>
            <person name="Young S."/>
            <person name="LaButti K."/>
            <person name="Sykes S."/>
            <person name="DeCaprio D."/>
            <person name="Crawford M."/>
            <person name="Koehrsen M."/>
            <person name="Engels R."/>
            <person name="Montgomery P."/>
            <person name="Pearson M."/>
            <person name="Howarth C."/>
            <person name="Larson L."/>
            <person name="White J."/>
            <person name="Zeng Q."/>
            <person name="Kodira C."/>
            <person name="Yandava C."/>
            <person name="Alvarado L."/>
            <person name="O'Leary S."/>
            <person name="Szabo L."/>
            <person name="Dean R."/>
            <person name="Schein J."/>
        </authorList>
    </citation>
    <scope>NUCLEOTIDE SEQUENCE</scope>
    <source>
        <strain>CRL 75-36-700-3</strain>
    </source>
</reference>
<feature type="domain" description="Ca3427-like PBP 2" evidence="5">
    <location>
        <begin position="120"/>
        <end position="214"/>
    </location>
</feature>
<keyword evidence="3 4" id="KW-0732">Signal</keyword>
<comment type="subcellular location">
    <subcellularLocation>
        <location evidence="1">Periplasm</location>
    </subcellularLocation>
</comment>
<dbReference type="AlphaFoldDB" id="E3KV43"/>
<dbReference type="EMBL" id="DS178312">
    <property type="protein sequence ID" value="EFP88266.2"/>
    <property type="molecule type" value="Genomic_DNA"/>
</dbReference>
<feature type="chain" id="PRO_5003173741" description="Ca3427-like PBP 2 domain-containing protein" evidence="4">
    <location>
        <begin position="34"/>
        <end position="339"/>
    </location>
</feature>
<dbReference type="Gene3D" id="3.40.190.10">
    <property type="entry name" value="Periplasmic binding protein-like II"/>
    <property type="match status" value="2"/>
</dbReference>
<dbReference type="SUPFAM" id="SSF53850">
    <property type="entry name" value="Periplasmic binding protein-like II"/>
    <property type="match status" value="1"/>
</dbReference>
<dbReference type="KEGG" id="pgr:PGTG_14350"/>
<dbReference type="GO" id="GO:0042597">
    <property type="term" value="C:periplasmic space"/>
    <property type="evidence" value="ECO:0007669"/>
    <property type="project" value="UniProtKB-SubCell"/>
</dbReference>
<dbReference type="Pfam" id="PF22384">
    <property type="entry name" value="PBP2_Ca3427_like"/>
    <property type="match status" value="1"/>
</dbReference>
<evidence type="ECO:0000259" key="5">
    <source>
        <dbReference type="Pfam" id="PF22384"/>
    </source>
</evidence>
<evidence type="ECO:0000256" key="2">
    <source>
        <dbReference type="ARBA" id="ARBA00010742"/>
    </source>
</evidence>